<evidence type="ECO:0000313" key="1">
    <source>
        <dbReference type="EMBL" id="MDJ1371758.1"/>
    </source>
</evidence>
<evidence type="ECO:0000313" key="2">
    <source>
        <dbReference type="Proteomes" id="UP001170379"/>
    </source>
</evidence>
<proteinExistence type="predicted"/>
<gene>
    <name evidence="1" type="ORF">C7K25_10330</name>
</gene>
<sequence>MKFRKKPVVIEAMHFDRGAASGVGYEIARWCGGRFNTDVKPSDRTDVRYSISIPTLEGVMTANEGDYVIRGVEGEFYPCKPDIFEATYEVVSDVE</sequence>
<keyword evidence="2" id="KW-1185">Reference proteome</keyword>
<reference evidence="1" key="2">
    <citation type="journal article" date="2022" name="Sci. Rep.">
        <title>In silico prediction of the enzymes involved in the degradation of the herbicide molinate by Gulosibacter molinativorax ON4T.</title>
        <authorList>
            <person name="Lopes A.R."/>
            <person name="Bunin E."/>
            <person name="Viana A.T."/>
            <person name="Froufe H."/>
            <person name="Munoz-Merida A."/>
            <person name="Pinho D."/>
            <person name="Figueiredo J."/>
            <person name="Barroso C."/>
            <person name="Vaz-Moreira I."/>
            <person name="Bellanger X."/>
            <person name="Egas C."/>
            <person name="Nunes O.C."/>
        </authorList>
    </citation>
    <scope>NUCLEOTIDE SEQUENCE</scope>
    <source>
        <strain evidence="1">ON4</strain>
    </source>
</reference>
<reference evidence="1" key="1">
    <citation type="submission" date="2018-03" db="EMBL/GenBank/DDBJ databases">
        <authorList>
            <person name="Nunes O.C."/>
            <person name="Lopes A.R."/>
            <person name="Froufe H."/>
            <person name="Munoz-Merida A."/>
            <person name="Barroso C."/>
            <person name="Egas C."/>
        </authorList>
    </citation>
    <scope>NUCLEOTIDE SEQUENCE</scope>
    <source>
        <strain evidence="1">ON4</strain>
    </source>
</reference>
<name>A0ABT7C9H2_9MICO</name>
<protein>
    <recommendedName>
        <fullName evidence="3">Phage protein</fullName>
    </recommendedName>
</protein>
<organism evidence="1 2">
    <name type="scientific">Gulosibacter molinativorax</name>
    <dbReference type="NCBI Taxonomy" id="256821"/>
    <lineage>
        <taxon>Bacteria</taxon>
        <taxon>Bacillati</taxon>
        <taxon>Actinomycetota</taxon>
        <taxon>Actinomycetes</taxon>
        <taxon>Micrococcales</taxon>
        <taxon>Microbacteriaceae</taxon>
        <taxon>Gulosibacter</taxon>
    </lineage>
</organism>
<comment type="caution">
    <text evidence="1">The sequence shown here is derived from an EMBL/GenBank/DDBJ whole genome shotgun (WGS) entry which is preliminary data.</text>
</comment>
<dbReference type="EMBL" id="PXVD01000016">
    <property type="protein sequence ID" value="MDJ1371758.1"/>
    <property type="molecule type" value="Genomic_DNA"/>
</dbReference>
<evidence type="ECO:0008006" key="3">
    <source>
        <dbReference type="Google" id="ProtNLM"/>
    </source>
</evidence>
<dbReference type="Proteomes" id="UP001170379">
    <property type="component" value="Unassembled WGS sequence"/>
</dbReference>
<accession>A0ABT7C9H2</accession>